<comment type="caution">
    <text evidence="3">The sequence shown here is derived from an EMBL/GenBank/DDBJ whole genome shotgun (WGS) entry which is preliminary data.</text>
</comment>
<feature type="coiled-coil region" evidence="1">
    <location>
        <begin position="85"/>
        <end position="112"/>
    </location>
</feature>
<dbReference type="AlphaFoldDB" id="A0A484BUB5"/>
<reference evidence="3 4" key="1">
    <citation type="journal article" date="2019" name="J. Hered.">
        <title>An Improved Genome Assembly for Drosophila navojoa, the Basal Species in the mojavensis Cluster.</title>
        <authorList>
            <person name="Vanderlinde T."/>
            <person name="Dupim E.G."/>
            <person name="Nazario-Yepiz N.O."/>
            <person name="Carvalho A.B."/>
        </authorList>
    </citation>
    <scope>NUCLEOTIDE SEQUENCE [LARGE SCALE GENOMIC DNA]</scope>
    <source>
        <strain evidence="3">Navoj_Jal97</strain>
        <tissue evidence="3">Whole organism</tissue>
    </source>
</reference>
<evidence type="ECO:0000256" key="1">
    <source>
        <dbReference type="SAM" id="Coils"/>
    </source>
</evidence>
<protein>
    <submittedName>
        <fullName evidence="3">Uncharacterized protein</fullName>
    </submittedName>
</protein>
<gene>
    <name evidence="3" type="ORF">AWZ03_002146</name>
</gene>
<feature type="signal peptide" evidence="2">
    <location>
        <begin position="1"/>
        <end position="19"/>
    </location>
</feature>
<evidence type="ECO:0000313" key="3">
    <source>
        <dbReference type="EMBL" id="TDG51351.1"/>
    </source>
</evidence>
<accession>A0A484BUB5</accession>
<keyword evidence="1" id="KW-0175">Coiled coil</keyword>
<keyword evidence="4" id="KW-1185">Reference proteome</keyword>
<evidence type="ECO:0000313" key="4">
    <source>
        <dbReference type="Proteomes" id="UP000295192"/>
    </source>
</evidence>
<dbReference type="Proteomes" id="UP000295192">
    <property type="component" value="Unassembled WGS sequence"/>
</dbReference>
<dbReference type="EMBL" id="LSRL02000009">
    <property type="protein sequence ID" value="TDG51351.1"/>
    <property type="molecule type" value="Genomic_DNA"/>
</dbReference>
<keyword evidence="2" id="KW-0732">Signal</keyword>
<evidence type="ECO:0000256" key="2">
    <source>
        <dbReference type="SAM" id="SignalP"/>
    </source>
</evidence>
<proteinExistence type="predicted"/>
<sequence>MRPLIFFALLASSFTSIKSLSDMLNCCQLLQEIKVILEKQDKELPLVWNNQANGDPEIQALYESIGNLQGRLCQEITDYDQCDIQWMLQRELSDLQARVENLQSLVSNGLQEKYHQQCLICSQY</sequence>
<name>A0A484BUB5_DRONA</name>
<organism evidence="3 4">
    <name type="scientific">Drosophila navojoa</name>
    <name type="common">Fruit fly</name>
    <dbReference type="NCBI Taxonomy" id="7232"/>
    <lineage>
        <taxon>Eukaryota</taxon>
        <taxon>Metazoa</taxon>
        <taxon>Ecdysozoa</taxon>
        <taxon>Arthropoda</taxon>
        <taxon>Hexapoda</taxon>
        <taxon>Insecta</taxon>
        <taxon>Pterygota</taxon>
        <taxon>Neoptera</taxon>
        <taxon>Endopterygota</taxon>
        <taxon>Diptera</taxon>
        <taxon>Brachycera</taxon>
        <taxon>Muscomorpha</taxon>
        <taxon>Ephydroidea</taxon>
        <taxon>Drosophilidae</taxon>
        <taxon>Drosophila</taxon>
    </lineage>
</organism>
<feature type="chain" id="PRO_5019837974" evidence="2">
    <location>
        <begin position="20"/>
        <end position="124"/>
    </location>
</feature>